<feature type="non-terminal residue" evidence="3">
    <location>
        <position position="1"/>
    </location>
</feature>
<reference evidence="3 4" key="1">
    <citation type="submission" date="2015-09" db="EMBL/GenBank/DDBJ databases">
        <title>Draft genome sequence of Kouleothrix aurantiaca JCM 19913.</title>
        <authorList>
            <person name="Hemp J."/>
        </authorList>
    </citation>
    <scope>NUCLEOTIDE SEQUENCE [LARGE SCALE GENOMIC DNA]</scope>
    <source>
        <strain evidence="3 4">COM-B</strain>
    </source>
</reference>
<gene>
    <name evidence="3" type="ORF">SE17_22390</name>
</gene>
<dbReference type="InterPro" id="IPR006059">
    <property type="entry name" value="SBP"/>
</dbReference>
<dbReference type="EMBL" id="LJCR01001007">
    <property type="protein sequence ID" value="KPV51236.1"/>
    <property type="molecule type" value="Genomic_DNA"/>
</dbReference>
<dbReference type="SUPFAM" id="SSF53850">
    <property type="entry name" value="Periplasmic binding protein-like II"/>
    <property type="match status" value="1"/>
</dbReference>
<dbReference type="PANTHER" id="PTHR43649">
    <property type="entry name" value="ARABINOSE-BINDING PROTEIN-RELATED"/>
    <property type="match status" value="1"/>
</dbReference>
<organism evidence="3 4">
    <name type="scientific">Kouleothrix aurantiaca</name>
    <dbReference type="NCBI Taxonomy" id="186479"/>
    <lineage>
        <taxon>Bacteria</taxon>
        <taxon>Bacillati</taxon>
        <taxon>Chloroflexota</taxon>
        <taxon>Chloroflexia</taxon>
        <taxon>Chloroflexales</taxon>
        <taxon>Roseiflexineae</taxon>
        <taxon>Roseiflexaceae</taxon>
        <taxon>Kouleothrix</taxon>
    </lineage>
</organism>
<keyword evidence="2" id="KW-0813">Transport</keyword>
<proteinExistence type="inferred from homology"/>
<sequence length="407" mass="44646">YKGTTVSVLHGLSGDEENKFKAQWKDFQEKTGITVNLVPGSTTESIAVKAQSGTIEDIVNFPQPGVMASYAKQGKLIDLNSFIKADWLKKNYNQGFIDTNTAADAGGKMILGGIFNRINVKSIVFYPKKAFDEAGYTIPETWDDMTKLMDQIVADGDTPWCIGIESGGATGWPATDWVEDIMLRTTSLENYDKWTKGELPFTDPIVKNAVQKMSDIWFNDKYVYGGRAAIATTNFGNAPAPMVQDPPKCWLHRQGTFITTFMEQAKPGIKAGVDYDFFYLPPIDQQYGKPVLFAGDLFSMFNDRPEVRAVISYLTTYESVAPWIKIGGGAISPHKNAVLADYVNPVDKKAAEIIASASSARFDGSDLMPAEVGAGSFWKGMTDYVSGSADLDAALKTMQDGWANVKK</sequence>
<dbReference type="AlphaFoldDB" id="A0A0P9D7I4"/>
<dbReference type="PATRIC" id="fig|186479.3.peg.82"/>
<evidence type="ECO:0000256" key="1">
    <source>
        <dbReference type="ARBA" id="ARBA00008520"/>
    </source>
</evidence>
<evidence type="ECO:0000256" key="2">
    <source>
        <dbReference type="ARBA" id="ARBA00022448"/>
    </source>
</evidence>
<dbReference type="Pfam" id="PF13416">
    <property type="entry name" value="SBP_bac_8"/>
    <property type="match status" value="1"/>
</dbReference>
<accession>A0A0P9D7I4</accession>
<name>A0A0P9D7I4_9CHLR</name>
<evidence type="ECO:0000313" key="4">
    <source>
        <dbReference type="Proteomes" id="UP000050509"/>
    </source>
</evidence>
<keyword evidence="4" id="KW-1185">Reference proteome</keyword>
<dbReference type="InterPro" id="IPR050490">
    <property type="entry name" value="Bact_solute-bd_prot1"/>
</dbReference>
<evidence type="ECO:0000313" key="3">
    <source>
        <dbReference type="EMBL" id="KPV51236.1"/>
    </source>
</evidence>
<protein>
    <submittedName>
        <fullName evidence="3">ABC transporter substrate-binding protein</fullName>
    </submittedName>
</protein>
<comment type="caution">
    <text evidence="3">The sequence shown here is derived from an EMBL/GenBank/DDBJ whole genome shotgun (WGS) entry which is preliminary data.</text>
</comment>
<dbReference type="Proteomes" id="UP000050509">
    <property type="component" value="Unassembled WGS sequence"/>
</dbReference>
<comment type="similarity">
    <text evidence="1">Belongs to the bacterial solute-binding protein 1 family.</text>
</comment>
<dbReference type="Gene3D" id="3.40.190.10">
    <property type="entry name" value="Periplasmic binding protein-like II"/>
    <property type="match status" value="2"/>
</dbReference>
<dbReference type="PANTHER" id="PTHR43649:SF29">
    <property type="entry name" value="OSMOPROTECTIVE COMPOUNDS-BINDING PROTEIN GGTB"/>
    <property type="match status" value="1"/>
</dbReference>